<sequence>MAKVIGHARLEQIVRRAAGIDLDKNKTARVIDIVEKKLYDLLKVGEENAKYNDRQVIWLSDIPLTMGFRESMKRFKELEEEVPLEDILKFLASKPPLKYPLEAELEQRLPEIVGTLIYIVARILKEVSEDNRYPSEEELDKTERILNLTL</sequence>
<dbReference type="AlphaFoldDB" id="A0A9D0YPF1"/>
<gene>
    <name evidence="1" type="ORF">EYH37_03240</name>
</gene>
<name>A0A9D0YPF1_AQUAO</name>
<dbReference type="InterPro" id="IPR009072">
    <property type="entry name" value="Histone-fold"/>
</dbReference>
<dbReference type="Pfam" id="PF09123">
    <property type="entry name" value="DUF1931"/>
    <property type="match status" value="1"/>
</dbReference>
<protein>
    <submittedName>
        <fullName evidence="1">DUF1931 family protein</fullName>
    </submittedName>
</protein>
<dbReference type="InterPro" id="IPR015207">
    <property type="entry name" value="DUF1931"/>
</dbReference>
<dbReference type="GO" id="GO:0046982">
    <property type="term" value="F:protein heterodimerization activity"/>
    <property type="evidence" value="ECO:0007669"/>
    <property type="project" value="InterPro"/>
</dbReference>
<dbReference type="Proteomes" id="UP000606463">
    <property type="component" value="Unassembled WGS sequence"/>
</dbReference>
<dbReference type="EMBL" id="DQVE01000034">
    <property type="protein sequence ID" value="HIP98367.1"/>
    <property type="molecule type" value="Genomic_DNA"/>
</dbReference>
<dbReference type="SUPFAM" id="SSF47113">
    <property type="entry name" value="Histone-fold"/>
    <property type="match status" value="1"/>
</dbReference>
<comment type="caution">
    <text evidence="1">The sequence shown here is derived from an EMBL/GenBank/DDBJ whole genome shotgun (WGS) entry which is preliminary data.</text>
</comment>
<reference evidence="1" key="1">
    <citation type="journal article" date="2020" name="ISME J.">
        <title>Gammaproteobacteria mediating utilization of methyl-, sulfur- and petroleum organic compounds in deep ocean hydrothermal plumes.</title>
        <authorList>
            <person name="Zhou Z."/>
            <person name="Liu Y."/>
            <person name="Pan J."/>
            <person name="Cron B.R."/>
            <person name="Toner B.M."/>
            <person name="Anantharaman K."/>
            <person name="Breier J.A."/>
            <person name="Dick G.J."/>
            <person name="Li M."/>
        </authorList>
    </citation>
    <scope>NUCLEOTIDE SEQUENCE</scope>
    <source>
        <strain evidence="1">SZUA-1501</strain>
    </source>
</reference>
<accession>A0A9D0YPF1</accession>
<dbReference type="CDD" id="cd22923">
    <property type="entry name" value="HFD_Aq328-like_rpt2"/>
    <property type="match status" value="1"/>
</dbReference>
<evidence type="ECO:0000313" key="2">
    <source>
        <dbReference type="Proteomes" id="UP000606463"/>
    </source>
</evidence>
<evidence type="ECO:0000313" key="1">
    <source>
        <dbReference type="EMBL" id="HIP98367.1"/>
    </source>
</evidence>
<dbReference type="Gene3D" id="1.10.20.10">
    <property type="entry name" value="Histone, subunit A"/>
    <property type="match status" value="1"/>
</dbReference>
<organism evidence="1 2">
    <name type="scientific">Aquifex aeolicus</name>
    <dbReference type="NCBI Taxonomy" id="63363"/>
    <lineage>
        <taxon>Bacteria</taxon>
        <taxon>Pseudomonadati</taxon>
        <taxon>Aquificota</taxon>
        <taxon>Aquificia</taxon>
        <taxon>Aquificales</taxon>
        <taxon>Aquificaceae</taxon>
        <taxon>Aquifex</taxon>
    </lineage>
</organism>
<dbReference type="CDD" id="cd22922">
    <property type="entry name" value="HFD_Aq328-like_rpt1"/>
    <property type="match status" value="1"/>
</dbReference>
<proteinExistence type="predicted"/>